<dbReference type="Pfam" id="PF02221">
    <property type="entry name" value="E1_DerP2_DerF2"/>
    <property type="match status" value="1"/>
</dbReference>
<accession>A0ABR4ALB7</accession>
<dbReference type="Proteomes" id="UP001590950">
    <property type="component" value="Unassembled WGS sequence"/>
</dbReference>
<protein>
    <recommendedName>
        <fullName evidence="2">MD-2-related lipid-recognition domain-containing protein</fullName>
    </recommendedName>
</protein>
<keyword evidence="1" id="KW-0732">Signal</keyword>
<reference evidence="3 4" key="1">
    <citation type="submission" date="2024-09" db="EMBL/GenBank/DDBJ databases">
        <title>Rethinking Asexuality: The Enigmatic Case of Functional Sexual Genes in Lepraria (Stereocaulaceae).</title>
        <authorList>
            <person name="Doellman M."/>
            <person name="Sun Y."/>
            <person name="Barcenas-Pena A."/>
            <person name="Lumbsch H.T."/>
            <person name="Grewe F."/>
        </authorList>
    </citation>
    <scope>NUCLEOTIDE SEQUENCE [LARGE SCALE GENOMIC DNA]</scope>
    <source>
        <strain evidence="3 4">Mercado 3170</strain>
    </source>
</reference>
<evidence type="ECO:0000313" key="4">
    <source>
        <dbReference type="Proteomes" id="UP001590950"/>
    </source>
</evidence>
<name>A0ABR4ALB7_9LECA</name>
<dbReference type="InterPro" id="IPR003172">
    <property type="entry name" value="ML_dom"/>
</dbReference>
<gene>
    <name evidence="3" type="ORF">N7G274_001897</name>
</gene>
<keyword evidence="4" id="KW-1185">Reference proteome</keyword>
<organism evidence="3 4">
    <name type="scientific">Stereocaulon virgatum</name>
    <dbReference type="NCBI Taxonomy" id="373712"/>
    <lineage>
        <taxon>Eukaryota</taxon>
        <taxon>Fungi</taxon>
        <taxon>Dikarya</taxon>
        <taxon>Ascomycota</taxon>
        <taxon>Pezizomycotina</taxon>
        <taxon>Lecanoromycetes</taxon>
        <taxon>OSLEUM clade</taxon>
        <taxon>Lecanoromycetidae</taxon>
        <taxon>Lecanorales</taxon>
        <taxon>Lecanorineae</taxon>
        <taxon>Stereocaulaceae</taxon>
        <taxon>Stereocaulon</taxon>
    </lineage>
</organism>
<sequence length="191" mass="20963">MHLLNLWFLTLCLSTVTPLPTNPQISLQSTTDISSWMHSHLTDRKAVPGDSPAYYVGDPSNDILSIEGLDLLPNPPVDYMTVFLVGTLRSDIGDKPRVKLTVSLNGTVGPSVESEICSQPKIEIRQNGTLVCPPKKGKVQMAYSVTIPYWVLKKGDYTVHAEMYATDDSRMTDFEGTVFVDGKAGDGDDGW</sequence>
<evidence type="ECO:0000259" key="2">
    <source>
        <dbReference type="Pfam" id="PF02221"/>
    </source>
</evidence>
<feature type="domain" description="MD-2-related lipid-recognition" evidence="2">
    <location>
        <begin position="58"/>
        <end position="175"/>
    </location>
</feature>
<feature type="chain" id="PRO_5046972469" description="MD-2-related lipid-recognition domain-containing protein" evidence="1">
    <location>
        <begin position="19"/>
        <end position="191"/>
    </location>
</feature>
<feature type="signal peptide" evidence="1">
    <location>
        <begin position="1"/>
        <end position="18"/>
    </location>
</feature>
<dbReference type="EMBL" id="JBEFKJ010000006">
    <property type="protein sequence ID" value="KAL2045469.1"/>
    <property type="molecule type" value="Genomic_DNA"/>
</dbReference>
<evidence type="ECO:0000313" key="3">
    <source>
        <dbReference type="EMBL" id="KAL2045469.1"/>
    </source>
</evidence>
<dbReference type="Gene3D" id="2.60.40.770">
    <property type="match status" value="1"/>
</dbReference>
<evidence type="ECO:0000256" key="1">
    <source>
        <dbReference type="SAM" id="SignalP"/>
    </source>
</evidence>
<comment type="caution">
    <text evidence="3">The sequence shown here is derived from an EMBL/GenBank/DDBJ whole genome shotgun (WGS) entry which is preliminary data.</text>
</comment>
<proteinExistence type="predicted"/>